<accession>A0A4U1F4J8</accession>
<feature type="compositionally biased region" description="Polar residues" evidence="1">
    <location>
        <begin position="107"/>
        <end position="123"/>
    </location>
</feature>
<feature type="compositionally biased region" description="Polar residues" evidence="1">
    <location>
        <begin position="61"/>
        <end position="72"/>
    </location>
</feature>
<reference evidence="3" key="1">
    <citation type="journal article" date="2019" name="IScience">
        <title>Narwhal Genome Reveals Long-Term Low Genetic Diversity despite Current Large Abundance Size.</title>
        <authorList>
            <person name="Westbury M.V."/>
            <person name="Petersen B."/>
            <person name="Garde E."/>
            <person name="Heide-Jorgensen M.P."/>
            <person name="Lorenzen E.D."/>
        </authorList>
    </citation>
    <scope>NUCLEOTIDE SEQUENCE [LARGE SCALE GENOMIC DNA]</scope>
</reference>
<feature type="compositionally biased region" description="Pro residues" evidence="1">
    <location>
        <begin position="44"/>
        <end position="53"/>
    </location>
</feature>
<evidence type="ECO:0000256" key="1">
    <source>
        <dbReference type="SAM" id="MobiDB-lite"/>
    </source>
</evidence>
<proteinExistence type="predicted"/>
<evidence type="ECO:0000313" key="2">
    <source>
        <dbReference type="EMBL" id="TKC44311.1"/>
    </source>
</evidence>
<comment type="caution">
    <text evidence="2">The sequence shown here is derived from an EMBL/GenBank/DDBJ whole genome shotgun (WGS) entry which is preliminary data.</text>
</comment>
<feature type="region of interest" description="Disordered" evidence="1">
    <location>
        <begin position="1"/>
        <end position="23"/>
    </location>
</feature>
<dbReference type="Proteomes" id="UP000308365">
    <property type="component" value="Unassembled WGS sequence"/>
</dbReference>
<organism evidence="2 3">
    <name type="scientific">Monodon monoceros</name>
    <name type="common">Narwhal</name>
    <name type="synonym">Ceratodon monodon</name>
    <dbReference type="NCBI Taxonomy" id="40151"/>
    <lineage>
        <taxon>Eukaryota</taxon>
        <taxon>Metazoa</taxon>
        <taxon>Chordata</taxon>
        <taxon>Craniata</taxon>
        <taxon>Vertebrata</taxon>
        <taxon>Euteleostomi</taxon>
        <taxon>Mammalia</taxon>
        <taxon>Eutheria</taxon>
        <taxon>Laurasiatheria</taxon>
        <taxon>Artiodactyla</taxon>
        <taxon>Whippomorpha</taxon>
        <taxon>Cetacea</taxon>
        <taxon>Odontoceti</taxon>
        <taxon>Monodontidae</taxon>
        <taxon>Monodon</taxon>
    </lineage>
</organism>
<evidence type="ECO:0000313" key="3">
    <source>
        <dbReference type="Proteomes" id="UP000308365"/>
    </source>
</evidence>
<gene>
    <name evidence="2" type="ORF">EI555_001758</name>
</gene>
<dbReference type="AlphaFoldDB" id="A0A4U1F4J8"/>
<feature type="region of interest" description="Disordered" evidence="1">
    <location>
        <begin position="35"/>
        <end position="158"/>
    </location>
</feature>
<dbReference type="EMBL" id="RWIC01000405">
    <property type="protein sequence ID" value="TKC44311.1"/>
    <property type="molecule type" value="Genomic_DNA"/>
</dbReference>
<sequence length="246" mass="26181">MQDETGSLGKFDTCSRSQPGDTGFSFALSCVLRGFPRPSISRKPPGPSPPPQAQLPLAEGTSVTSALNQHQTAARALRRPGRPQEAEPTHGTGRTAGSSPGAGPARTPSSRSRTQGRPSTLWCSASRPPRSAVAEGLGKPRVGERGSGRGPGGSLSALDLGIARPQHREQRRLPQGGGDLAPGDVPLRSVQRRRAQGCLLADERLQVCYRIVWSHSKASSTLNLLPKRAREMTLTQQKLVHSLEKV</sequence>
<name>A0A4U1F4J8_MONMO</name>
<protein>
    <submittedName>
        <fullName evidence="2">Uncharacterized protein</fullName>
    </submittedName>
</protein>